<protein>
    <recommendedName>
        <fullName evidence="3">SAM-dependent methyltransferase</fullName>
    </recommendedName>
</protein>
<dbReference type="EMBL" id="CADIKK010000009">
    <property type="protein sequence ID" value="CAB3786241.1"/>
    <property type="molecule type" value="Genomic_DNA"/>
</dbReference>
<evidence type="ECO:0000313" key="1">
    <source>
        <dbReference type="EMBL" id="CAB3786241.1"/>
    </source>
</evidence>
<evidence type="ECO:0008006" key="3">
    <source>
        <dbReference type="Google" id="ProtNLM"/>
    </source>
</evidence>
<dbReference type="SUPFAM" id="SSF53335">
    <property type="entry name" value="S-adenosyl-L-methionine-dependent methyltransferases"/>
    <property type="match status" value="1"/>
</dbReference>
<sequence length="351" mass="40366">MMRCLSYPPGLDIIRNGLNVLPVEGSRIAHYYNRNWKTDLTTDLGDPAKVIAWLQRRPSGDELRSTFPDEWEYMEHELAAALAERDPRRLYRLMNPGVNSAGRPAKSNLSRREKQELARAAVRRQMAAVTIQRYTTAIATGRKSGKLRFNLVNGLLTQHLLFGQGLERKPVSLAWFRILWPFVWQKRFLMPLVEPKGIFCFYSRQFVERLSGIIGERLCLELGAGDGTLSRFLRDSGVRITATDDYSWEHKIAYPESVIRMEARIALRSHPAEVVICSWPPAGNNFEREIFRCESVDTYLAVVSVHRAASGNWYDYEHQTSFAMERRPDLARLLLPPELGCDVLLFTRKPR</sequence>
<organism evidence="1 2">
    <name type="scientific">Paraburkholderia ultramafica</name>
    <dbReference type="NCBI Taxonomy" id="1544867"/>
    <lineage>
        <taxon>Bacteria</taxon>
        <taxon>Pseudomonadati</taxon>
        <taxon>Pseudomonadota</taxon>
        <taxon>Betaproteobacteria</taxon>
        <taxon>Burkholderiales</taxon>
        <taxon>Burkholderiaceae</taxon>
        <taxon>Paraburkholderia</taxon>
    </lineage>
</organism>
<gene>
    <name evidence="1" type="ORF">LMG28614_02262</name>
</gene>
<reference evidence="1 2" key="1">
    <citation type="submission" date="2020-04" db="EMBL/GenBank/DDBJ databases">
        <authorList>
            <person name="De Canck E."/>
        </authorList>
    </citation>
    <scope>NUCLEOTIDE SEQUENCE [LARGE SCALE GENOMIC DNA]</scope>
    <source>
        <strain evidence="1 2">LMG 28614</strain>
    </source>
</reference>
<accession>A0A6S7B3B0</accession>
<dbReference type="InterPro" id="IPR029063">
    <property type="entry name" value="SAM-dependent_MTases_sf"/>
</dbReference>
<proteinExistence type="predicted"/>
<dbReference type="Proteomes" id="UP000494365">
    <property type="component" value="Unassembled WGS sequence"/>
</dbReference>
<dbReference type="AlphaFoldDB" id="A0A6S7B3B0"/>
<keyword evidence="2" id="KW-1185">Reference proteome</keyword>
<evidence type="ECO:0000313" key="2">
    <source>
        <dbReference type="Proteomes" id="UP000494365"/>
    </source>
</evidence>
<name>A0A6S7B3B0_9BURK</name>